<evidence type="ECO:0000313" key="3">
    <source>
        <dbReference type="Proteomes" id="UP000186594"/>
    </source>
</evidence>
<dbReference type="AlphaFoldDB" id="A0A1U7LKS9"/>
<evidence type="ECO:0000313" key="2">
    <source>
        <dbReference type="EMBL" id="OLL23249.1"/>
    </source>
</evidence>
<feature type="region of interest" description="Disordered" evidence="1">
    <location>
        <begin position="283"/>
        <end position="309"/>
    </location>
</feature>
<proteinExistence type="predicted"/>
<dbReference type="OrthoDB" id="4739136at2759"/>
<feature type="region of interest" description="Disordered" evidence="1">
    <location>
        <begin position="323"/>
        <end position="343"/>
    </location>
</feature>
<comment type="caution">
    <text evidence="2">The sequence shown here is derived from an EMBL/GenBank/DDBJ whole genome shotgun (WGS) entry which is preliminary data.</text>
</comment>
<accession>A0A1U7LKS9</accession>
<dbReference type="Proteomes" id="UP000186594">
    <property type="component" value="Unassembled WGS sequence"/>
</dbReference>
<organism evidence="2 3">
    <name type="scientific">Neolecta irregularis (strain DAH-3)</name>
    <dbReference type="NCBI Taxonomy" id="1198029"/>
    <lineage>
        <taxon>Eukaryota</taxon>
        <taxon>Fungi</taxon>
        <taxon>Dikarya</taxon>
        <taxon>Ascomycota</taxon>
        <taxon>Taphrinomycotina</taxon>
        <taxon>Neolectales</taxon>
        <taxon>Neolectaceae</taxon>
        <taxon>Neolecta</taxon>
    </lineage>
</organism>
<dbReference type="EMBL" id="LXFE01002024">
    <property type="protein sequence ID" value="OLL23249.1"/>
    <property type="molecule type" value="Genomic_DNA"/>
</dbReference>
<reference evidence="2 3" key="1">
    <citation type="submission" date="2016-04" db="EMBL/GenBank/DDBJ databases">
        <title>Evolutionary innovation and constraint leading to complex multicellularity in the Ascomycota.</title>
        <authorList>
            <person name="Cisse O."/>
            <person name="Nguyen A."/>
            <person name="Hewitt D.A."/>
            <person name="Jedd G."/>
            <person name="Stajich J.E."/>
        </authorList>
    </citation>
    <scope>NUCLEOTIDE SEQUENCE [LARGE SCALE GENOMIC DNA]</scope>
    <source>
        <strain evidence="2 3">DAH-3</strain>
    </source>
</reference>
<gene>
    <name evidence="2" type="ORF">NEOLI_004470</name>
</gene>
<sequence>MDGTKYTPVPDHLTIIHIRQLLDAILVEERAKSREKSLFDGGCGLLPFGETRPNHHGLMALGKSLSQLVEFLIIGRKFFSLPKSSEVIIDQLANPRNGNQLQFFATTTNREVEPFWVARSIQSFPPNEVDLILLSEEEETEEDLRRFVLTWRPPDPMISLERMFIDPYGESIVNKFRQITKCFLEYTPETDVVVLTGNNQESLDKAVERLERMYIYATRTLPATAMLFHLFVESQDFKINPLKQTPLYQRTILESNSKFFEIKMREKLKILRATSKLQRDDNIDASESGVADRSVDNTRDPQFGTRTNLDTTYRPLLGRYGSNDIVPPPCTETPLSSSSSLSSPDLEISLSMGSNTVLDCGFQNPFLSHCDSVVTQHSEGVRGLSAIFRKLQNNISPLEQPKKQYS</sequence>
<keyword evidence="3" id="KW-1185">Reference proteome</keyword>
<name>A0A1U7LKS9_NEOID</name>
<evidence type="ECO:0000256" key="1">
    <source>
        <dbReference type="SAM" id="MobiDB-lite"/>
    </source>
</evidence>
<protein>
    <submittedName>
        <fullName evidence="2">Uncharacterized protein</fullName>
    </submittedName>
</protein>